<accession>A0A284VM95</accession>
<dbReference type="Proteomes" id="UP000218615">
    <property type="component" value="Unassembled WGS sequence"/>
</dbReference>
<organism evidence="2 3">
    <name type="scientific">Candidatus Methanoperedens nitratireducens</name>
    <dbReference type="NCBI Taxonomy" id="1392998"/>
    <lineage>
        <taxon>Archaea</taxon>
        <taxon>Methanobacteriati</taxon>
        <taxon>Methanobacteriota</taxon>
        <taxon>Stenosarchaea group</taxon>
        <taxon>Methanomicrobia</taxon>
        <taxon>Methanosarcinales</taxon>
        <taxon>ANME-2 cluster</taxon>
        <taxon>Candidatus Methanoperedentaceae</taxon>
        <taxon>Candidatus Methanoperedens</taxon>
    </lineage>
</organism>
<feature type="region of interest" description="Disordered" evidence="1">
    <location>
        <begin position="33"/>
        <end position="52"/>
    </location>
</feature>
<protein>
    <submittedName>
        <fullName evidence="2">Uncharacterized protein</fullName>
    </submittedName>
</protein>
<feature type="region of interest" description="Disordered" evidence="1">
    <location>
        <begin position="1"/>
        <end position="25"/>
    </location>
</feature>
<dbReference type="EMBL" id="FZMP01000090">
    <property type="protein sequence ID" value="SNQ60401.1"/>
    <property type="molecule type" value="Genomic_DNA"/>
</dbReference>
<name>A0A284VM95_9EURY</name>
<reference evidence="3" key="1">
    <citation type="submission" date="2017-06" db="EMBL/GenBank/DDBJ databases">
        <authorList>
            <person name="Cremers G."/>
        </authorList>
    </citation>
    <scope>NUCLEOTIDE SEQUENCE [LARGE SCALE GENOMIC DNA]</scope>
</reference>
<evidence type="ECO:0000256" key="1">
    <source>
        <dbReference type="SAM" id="MobiDB-lite"/>
    </source>
</evidence>
<dbReference type="RefSeq" id="WP_143311678.1">
    <property type="nucleotide sequence ID" value="NZ_FZMP01000090.1"/>
</dbReference>
<proteinExistence type="predicted"/>
<sequence length="71" mass="8260">MMSKKPELEPGDSGSDELTSEYDSVRGYWVRSEEGDIIRPGGERGYWSKEPPRPEFRVERKRILQSEKVSE</sequence>
<evidence type="ECO:0000313" key="3">
    <source>
        <dbReference type="Proteomes" id="UP000218615"/>
    </source>
</evidence>
<dbReference type="AlphaFoldDB" id="A0A284VM95"/>
<keyword evidence="3" id="KW-1185">Reference proteome</keyword>
<gene>
    <name evidence="2" type="ORF">MNV_180033</name>
</gene>
<evidence type="ECO:0000313" key="2">
    <source>
        <dbReference type="EMBL" id="SNQ60401.1"/>
    </source>
</evidence>